<keyword evidence="2 5" id="KW-0812">Transmembrane</keyword>
<evidence type="ECO:0000313" key="6">
    <source>
        <dbReference type="EMBL" id="OLQ13770.1"/>
    </source>
</evidence>
<comment type="subcellular location">
    <subcellularLocation>
        <location evidence="1">Membrane</location>
        <topology evidence="1">Multi-pass membrane protein</topology>
    </subcellularLocation>
</comment>
<evidence type="ECO:0000256" key="2">
    <source>
        <dbReference type="ARBA" id="ARBA00022692"/>
    </source>
</evidence>
<protein>
    <submittedName>
        <fullName evidence="6">Uncharacterized protein</fullName>
    </submittedName>
</protein>
<feature type="transmembrane region" description="Helical" evidence="5">
    <location>
        <begin position="320"/>
        <end position="340"/>
    </location>
</feature>
<dbReference type="PANTHER" id="PTHR42723:SF1">
    <property type="entry name" value="CHLOROPHYLL SYNTHASE, CHLOROPLASTIC"/>
    <property type="match status" value="1"/>
</dbReference>
<dbReference type="GO" id="GO:0016765">
    <property type="term" value="F:transferase activity, transferring alkyl or aryl (other than methyl) groups"/>
    <property type="evidence" value="ECO:0007669"/>
    <property type="project" value="InterPro"/>
</dbReference>
<keyword evidence="4 5" id="KW-0472">Membrane</keyword>
<reference evidence="6 7" key="1">
    <citation type="submission" date="2016-02" db="EMBL/GenBank/DDBJ databases">
        <title>Genome analysis of coral dinoflagellate symbionts highlights evolutionary adaptations to a symbiotic lifestyle.</title>
        <authorList>
            <person name="Aranda M."/>
            <person name="Li Y."/>
            <person name="Liew Y.J."/>
            <person name="Baumgarten S."/>
            <person name="Simakov O."/>
            <person name="Wilson M."/>
            <person name="Piel J."/>
            <person name="Ashoor H."/>
            <person name="Bougouffa S."/>
            <person name="Bajic V.B."/>
            <person name="Ryu T."/>
            <person name="Ravasi T."/>
            <person name="Bayer T."/>
            <person name="Micklem G."/>
            <person name="Kim H."/>
            <person name="Bhak J."/>
            <person name="Lajeunesse T.C."/>
            <person name="Voolstra C.R."/>
        </authorList>
    </citation>
    <scope>NUCLEOTIDE SEQUENCE [LARGE SCALE GENOMIC DNA]</scope>
    <source>
        <strain evidence="6 7">CCMP2467</strain>
    </source>
</reference>
<dbReference type="Pfam" id="PF01040">
    <property type="entry name" value="UbiA"/>
    <property type="match status" value="1"/>
</dbReference>
<dbReference type="Proteomes" id="UP000186817">
    <property type="component" value="Unassembled WGS sequence"/>
</dbReference>
<dbReference type="InterPro" id="IPR000537">
    <property type="entry name" value="UbiA_prenyltransferase"/>
</dbReference>
<evidence type="ECO:0000313" key="7">
    <source>
        <dbReference type="Proteomes" id="UP000186817"/>
    </source>
</evidence>
<evidence type="ECO:0000256" key="4">
    <source>
        <dbReference type="ARBA" id="ARBA00023136"/>
    </source>
</evidence>
<dbReference type="Gene3D" id="1.10.357.140">
    <property type="entry name" value="UbiA prenyltransferase"/>
    <property type="match status" value="1"/>
</dbReference>
<feature type="transmembrane region" description="Helical" evidence="5">
    <location>
        <begin position="352"/>
        <end position="370"/>
    </location>
</feature>
<dbReference type="AlphaFoldDB" id="A0A1Q9F249"/>
<evidence type="ECO:0000256" key="5">
    <source>
        <dbReference type="SAM" id="Phobius"/>
    </source>
</evidence>
<organism evidence="6 7">
    <name type="scientific">Symbiodinium microadriaticum</name>
    <name type="common">Dinoflagellate</name>
    <name type="synonym">Zooxanthella microadriatica</name>
    <dbReference type="NCBI Taxonomy" id="2951"/>
    <lineage>
        <taxon>Eukaryota</taxon>
        <taxon>Sar</taxon>
        <taxon>Alveolata</taxon>
        <taxon>Dinophyceae</taxon>
        <taxon>Suessiales</taxon>
        <taxon>Symbiodiniaceae</taxon>
        <taxon>Symbiodinium</taxon>
    </lineage>
</organism>
<keyword evidence="3 5" id="KW-1133">Transmembrane helix</keyword>
<proteinExistence type="predicted"/>
<accession>A0A1Q9F249</accession>
<dbReference type="EMBL" id="LSRX01000023">
    <property type="protein sequence ID" value="OLQ13770.1"/>
    <property type="molecule type" value="Genomic_DNA"/>
</dbReference>
<gene>
    <name evidence="6" type="ORF">AK812_SmicGene2138</name>
</gene>
<feature type="transmembrane region" description="Helical" evidence="5">
    <location>
        <begin position="282"/>
        <end position="314"/>
    </location>
</feature>
<evidence type="ECO:0000256" key="1">
    <source>
        <dbReference type="ARBA" id="ARBA00004141"/>
    </source>
</evidence>
<feature type="transmembrane region" description="Helical" evidence="5">
    <location>
        <begin position="396"/>
        <end position="416"/>
    </location>
</feature>
<keyword evidence="7" id="KW-1185">Reference proteome</keyword>
<dbReference type="InterPro" id="IPR044878">
    <property type="entry name" value="UbiA_sf"/>
</dbReference>
<comment type="caution">
    <text evidence="6">The sequence shown here is derived from an EMBL/GenBank/DDBJ whole genome shotgun (WGS) entry which is preliminary data.</text>
</comment>
<name>A0A1Q9F249_SYMMI</name>
<dbReference type="GO" id="GO:0016020">
    <property type="term" value="C:membrane"/>
    <property type="evidence" value="ECO:0007669"/>
    <property type="project" value="UniProtKB-SubCell"/>
</dbReference>
<dbReference type="OrthoDB" id="434972at2759"/>
<evidence type="ECO:0000256" key="3">
    <source>
        <dbReference type="ARBA" id="ARBA00022989"/>
    </source>
</evidence>
<dbReference type="InterPro" id="IPR050475">
    <property type="entry name" value="Prenyltransferase_related"/>
</dbReference>
<dbReference type="PANTHER" id="PTHR42723">
    <property type="entry name" value="CHLOROPHYLL SYNTHASE"/>
    <property type="match status" value="1"/>
</dbReference>
<sequence length="486" mass="53391">MCIRFFRDGESSRAAAAAAMQLRARAVLRLSFRLELLATCLPGSGCHHDSTYRELDILLTDGSNMTFLVPRSLQPRPDPSCCTDEPRDDAGTVQLTMDDEKQPVSMPVSNNLMTGIRGHWTRKGSARRSVATDHERCKTALSIMKATSPSHSEASTASLRSLASYDSDGDSDMDLGPQIPVAGPERAFFTSLSEECNLLVYLLKDNLNTGATPIVVMYLATATATTGATWNGALAAALIGLLYQTLFDLVNQWRGVEEDIVNKPWRPIPQGLMTVRGCKMRIGAVTMACLAASYLCELAMPCALCFAATFGYAVGWDKNFIFKAFIFMPMIFMIHFFVPARLALGRASDSKALLDWVVSFAAYYSILFLLQDLRDVKGDAKTGRRTLPVLLGAQSFRAMLFVLVAVLSPPGFYGLLEDKMSLGTISSNSMVWEARYKHKPSAMWEVGPNKVKMTLANEDHTGTVSTSDNPLTITWEDGEVWVRTLP</sequence>